<sequence length="188" mass="20335">MRYAPGSGPTASTRTRADRDRPRGQMNVIELARAFLDDAPIGIVITDAQPAKPGPIILYANAAFGALTGRDVDGLIGLTPRFMQGRETRRSSLDDFARALAGGDRYHGYLTNYRGDGSKYRVEIDCRPLRGADGQVEHFLSFEREVVRRVGRPASGSAGRYEPTSVSNDLLTAPLRALGAFAVTEGPP</sequence>
<dbReference type="SUPFAM" id="SSF55785">
    <property type="entry name" value="PYP-like sensor domain (PAS domain)"/>
    <property type="match status" value="1"/>
</dbReference>
<organism evidence="3 4">
    <name type="scientific">Lichenibacterium ramalinae</name>
    <dbReference type="NCBI Taxonomy" id="2316527"/>
    <lineage>
        <taxon>Bacteria</taxon>
        <taxon>Pseudomonadati</taxon>
        <taxon>Pseudomonadota</taxon>
        <taxon>Alphaproteobacteria</taxon>
        <taxon>Hyphomicrobiales</taxon>
        <taxon>Lichenihabitantaceae</taxon>
        <taxon>Lichenibacterium</taxon>
    </lineage>
</organism>
<protein>
    <submittedName>
        <fullName evidence="3">PAS domain-containing protein</fullName>
    </submittedName>
</protein>
<reference evidence="3 4" key="1">
    <citation type="submission" date="2018-09" db="EMBL/GenBank/DDBJ databases">
        <authorList>
            <person name="Grouzdev D.S."/>
            <person name="Krutkina M.S."/>
        </authorList>
    </citation>
    <scope>NUCLEOTIDE SEQUENCE [LARGE SCALE GENOMIC DNA]</scope>
    <source>
        <strain evidence="3 4">RmlP001</strain>
    </source>
</reference>
<dbReference type="EMBL" id="QYBC01000034">
    <property type="protein sequence ID" value="RYB01572.1"/>
    <property type="molecule type" value="Genomic_DNA"/>
</dbReference>
<dbReference type="InterPro" id="IPR035965">
    <property type="entry name" value="PAS-like_dom_sf"/>
</dbReference>
<evidence type="ECO:0000313" key="4">
    <source>
        <dbReference type="Proteomes" id="UP000289411"/>
    </source>
</evidence>
<feature type="region of interest" description="Disordered" evidence="1">
    <location>
        <begin position="1"/>
        <end position="23"/>
    </location>
</feature>
<gene>
    <name evidence="3" type="ORF">D3272_25295</name>
</gene>
<evidence type="ECO:0000256" key="1">
    <source>
        <dbReference type="SAM" id="MobiDB-lite"/>
    </source>
</evidence>
<proteinExistence type="predicted"/>
<dbReference type="Gene3D" id="3.30.450.20">
    <property type="entry name" value="PAS domain"/>
    <property type="match status" value="1"/>
</dbReference>
<reference evidence="3 4" key="2">
    <citation type="submission" date="2019-02" db="EMBL/GenBank/DDBJ databases">
        <title>'Lichenibacterium ramalinii' gen. nov. sp. nov., 'Lichenibacterium minor' gen. nov. sp. nov.</title>
        <authorList>
            <person name="Pankratov T."/>
        </authorList>
    </citation>
    <scope>NUCLEOTIDE SEQUENCE [LARGE SCALE GENOMIC DNA]</scope>
    <source>
        <strain evidence="3 4">RmlP001</strain>
    </source>
</reference>
<dbReference type="Pfam" id="PF13426">
    <property type="entry name" value="PAS_9"/>
    <property type="match status" value="1"/>
</dbReference>
<dbReference type="AlphaFoldDB" id="A0A4Q2R5E4"/>
<feature type="domain" description="PAS" evidence="2">
    <location>
        <begin position="53"/>
        <end position="144"/>
    </location>
</feature>
<accession>A0A4Q2R5E4</accession>
<evidence type="ECO:0000259" key="2">
    <source>
        <dbReference type="Pfam" id="PF13426"/>
    </source>
</evidence>
<comment type="caution">
    <text evidence="3">The sequence shown here is derived from an EMBL/GenBank/DDBJ whole genome shotgun (WGS) entry which is preliminary data.</text>
</comment>
<dbReference type="CDD" id="cd00130">
    <property type="entry name" value="PAS"/>
    <property type="match status" value="1"/>
</dbReference>
<evidence type="ECO:0000313" key="3">
    <source>
        <dbReference type="EMBL" id="RYB01572.1"/>
    </source>
</evidence>
<dbReference type="OrthoDB" id="7991996at2"/>
<dbReference type="NCBIfam" id="TIGR00229">
    <property type="entry name" value="sensory_box"/>
    <property type="match status" value="1"/>
</dbReference>
<dbReference type="InterPro" id="IPR000014">
    <property type="entry name" value="PAS"/>
</dbReference>
<dbReference type="Proteomes" id="UP000289411">
    <property type="component" value="Unassembled WGS sequence"/>
</dbReference>
<keyword evidence="4" id="KW-1185">Reference proteome</keyword>
<name>A0A4Q2R5E4_9HYPH</name>